<dbReference type="GO" id="GO:0008176">
    <property type="term" value="F:tRNA (guanine(46)-N7)-methyltransferase activity"/>
    <property type="evidence" value="ECO:0007669"/>
    <property type="project" value="UniProtKB-UniRule"/>
</dbReference>
<dbReference type="EMBL" id="JAGZGG010000032">
    <property type="protein sequence ID" value="MBS5333170.1"/>
    <property type="molecule type" value="Genomic_DNA"/>
</dbReference>
<keyword evidence="3 7" id="KW-0489">Methyltransferase</keyword>
<sequence>MRMRFKPYARPELLACDFHVHEPLTHGGHWHELYARPDQPWHLELGCGKGGFLAQIAPAHPDINYLGIDITDKVLILAKRKVEAAYAERGIPADNVKIASLDIERLGNAFTPDDRVSRIYINFCNPWSKNAGSNKHRLTHPRQLLQYRSLMDEGAEIWFKTDDDDLFRDSLSYFPAAGFEITWQTFDLHKNEPDWNLRTEHEGMFSEQGIPIKALIARKGPDSAVTWVEPKALAKQQEGEDAAE</sequence>
<feature type="binding site" evidence="7">
    <location>
        <position position="44"/>
    </location>
    <ligand>
        <name>S-adenosyl-L-methionine</name>
        <dbReference type="ChEBI" id="CHEBI:59789"/>
    </ligand>
</feature>
<organism evidence="8 9">
    <name type="scientific">Subdoligranulum variabile</name>
    <dbReference type="NCBI Taxonomy" id="214851"/>
    <lineage>
        <taxon>Bacteria</taxon>
        <taxon>Bacillati</taxon>
        <taxon>Bacillota</taxon>
        <taxon>Clostridia</taxon>
        <taxon>Eubacteriales</taxon>
        <taxon>Oscillospiraceae</taxon>
        <taxon>Subdoligranulum</taxon>
    </lineage>
</organism>
<protein>
    <recommendedName>
        <fullName evidence="7">tRNA (guanine-N(7)-)-methyltransferase</fullName>
        <ecNumber evidence="7">2.1.1.33</ecNumber>
    </recommendedName>
    <alternativeName>
        <fullName evidence="7">tRNA (guanine(46)-N(7))-methyltransferase</fullName>
    </alternativeName>
    <alternativeName>
        <fullName evidence="7">tRNA(m7G46)-methyltransferase</fullName>
    </alternativeName>
</protein>
<evidence type="ECO:0000256" key="7">
    <source>
        <dbReference type="HAMAP-Rule" id="MF_01057"/>
    </source>
</evidence>
<dbReference type="GO" id="GO:0043527">
    <property type="term" value="C:tRNA methyltransferase complex"/>
    <property type="evidence" value="ECO:0007669"/>
    <property type="project" value="TreeGrafter"/>
</dbReference>
<evidence type="ECO:0000256" key="1">
    <source>
        <dbReference type="ARBA" id="ARBA00000142"/>
    </source>
</evidence>
<feature type="binding site" evidence="7">
    <location>
        <position position="69"/>
    </location>
    <ligand>
        <name>S-adenosyl-L-methionine</name>
        <dbReference type="ChEBI" id="CHEBI:59789"/>
    </ligand>
</feature>
<dbReference type="Pfam" id="PF02390">
    <property type="entry name" value="Methyltransf_4"/>
    <property type="match status" value="1"/>
</dbReference>
<dbReference type="HAMAP" id="MF_01057">
    <property type="entry name" value="tRNA_methyltr_TrmB"/>
    <property type="match status" value="1"/>
</dbReference>
<feature type="binding site" evidence="7">
    <location>
        <position position="129"/>
    </location>
    <ligand>
        <name>substrate</name>
    </ligand>
</feature>
<comment type="pathway">
    <text evidence="7">tRNA modification; N(7)-methylguanine-tRNA biosynthesis.</text>
</comment>
<feature type="binding site" evidence="7">
    <location>
        <position position="125"/>
    </location>
    <ligand>
        <name>S-adenosyl-L-methionine</name>
        <dbReference type="ChEBI" id="CHEBI:59789"/>
    </ligand>
</feature>
<dbReference type="NCBIfam" id="TIGR00091">
    <property type="entry name" value="tRNA (guanosine(46)-N7)-methyltransferase TrmB"/>
    <property type="match status" value="1"/>
</dbReference>
<feature type="binding site" evidence="7">
    <location>
        <position position="102"/>
    </location>
    <ligand>
        <name>S-adenosyl-L-methionine</name>
        <dbReference type="ChEBI" id="CHEBI:59789"/>
    </ligand>
</feature>
<dbReference type="EC" id="2.1.1.33" evidence="7"/>
<keyword evidence="4 7" id="KW-0808">Transferase</keyword>
<accession>A0A943HLG9</accession>
<dbReference type="Proteomes" id="UP000759273">
    <property type="component" value="Unassembled WGS sequence"/>
</dbReference>
<feature type="binding site" evidence="7">
    <location>
        <position position="162"/>
    </location>
    <ligand>
        <name>substrate</name>
    </ligand>
</feature>
<gene>
    <name evidence="7 8" type="primary">trmB</name>
    <name evidence="8" type="ORF">KHY36_11660</name>
</gene>
<dbReference type="InterPro" id="IPR029063">
    <property type="entry name" value="SAM-dependent_MTases_sf"/>
</dbReference>
<keyword evidence="5 7" id="KW-0949">S-adenosyl-L-methionine</keyword>
<dbReference type="SUPFAM" id="SSF53335">
    <property type="entry name" value="S-adenosyl-L-methionine-dependent methyltransferases"/>
    <property type="match status" value="1"/>
</dbReference>
<evidence type="ECO:0000256" key="6">
    <source>
        <dbReference type="ARBA" id="ARBA00022694"/>
    </source>
</evidence>
<evidence type="ECO:0000256" key="3">
    <source>
        <dbReference type="ARBA" id="ARBA00022603"/>
    </source>
</evidence>
<dbReference type="Gene3D" id="3.40.50.150">
    <property type="entry name" value="Vaccinia Virus protein VP39"/>
    <property type="match status" value="1"/>
</dbReference>
<evidence type="ECO:0000256" key="2">
    <source>
        <dbReference type="ARBA" id="ARBA00003015"/>
    </source>
</evidence>
<comment type="similarity">
    <text evidence="7">Belongs to the class I-like SAM-binding methyltransferase superfamily. TrmB family.</text>
</comment>
<comment type="catalytic activity">
    <reaction evidence="1 7">
        <text>guanosine(46) in tRNA + S-adenosyl-L-methionine = N(7)-methylguanosine(46) in tRNA + S-adenosyl-L-homocysteine</text>
        <dbReference type="Rhea" id="RHEA:42708"/>
        <dbReference type="Rhea" id="RHEA-COMP:10188"/>
        <dbReference type="Rhea" id="RHEA-COMP:10189"/>
        <dbReference type="ChEBI" id="CHEBI:57856"/>
        <dbReference type="ChEBI" id="CHEBI:59789"/>
        <dbReference type="ChEBI" id="CHEBI:74269"/>
        <dbReference type="ChEBI" id="CHEBI:74480"/>
        <dbReference type="EC" id="2.1.1.33"/>
    </reaction>
</comment>
<evidence type="ECO:0000313" key="8">
    <source>
        <dbReference type="EMBL" id="MBS5333170.1"/>
    </source>
</evidence>
<dbReference type="InterPro" id="IPR055361">
    <property type="entry name" value="tRNA_methyltr_TrmB_bact"/>
</dbReference>
<dbReference type="AlphaFoldDB" id="A0A943HLG9"/>
<dbReference type="PANTHER" id="PTHR23417:SF14">
    <property type="entry name" value="PENTACOTRIPEPTIDE-REPEAT REGION OF PRORP DOMAIN-CONTAINING PROTEIN"/>
    <property type="match status" value="1"/>
</dbReference>
<evidence type="ECO:0000256" key="5">
    <source>
        <dbReference type="ARBA" id="ARBA00022691"/>
    </source>
</evidence>
<comment type="caution">
    <text evidence="8">The sequence shown here is derived from an EMBL/GenBank/DDBJ whole genome shotgun (WGS) entry which is preliminary data.</text>
</comment>
<comment type="caution">
    <text evidence="7">Lacks conserved residue(s) required for the propagation of feature annotation.</text>
</comment>
<reference evidence="8" key="1">
    <citation type="submission" date="2021-02" db="EMBL/GenBank/DDBJ databases">
        <title>Infant gut strain persistence is associated with maternal origin, phylogeny, and functional potential including surface adhesion and iron acquisition.</title>
        <authorList>
            <person name="Lou Y.C."/>
        </authorList>
    </citation>
    <scope>NUCLEOTIDE SEQUENCE</scope>
    <source>
        <strain evidence="8">L3_101_000M1_dasL3_101_000M1_concoct_87</strain>
    </source>
</reference>
<evidence type="ECO:0000256" key="4">
    <source>
        <dbReference type="ARBA" id="ARBA00022679"/>
    </source>
</evidence>
<keyword evidence="6 7" id="KW-0819">tRNA processing</keyword>
<dbReference type="PROSITE" id="PS51625">
    <property type="entry name" value="SAM_MT_TRMB"/>
    <property type="match status" value="1"/>
</dbReference>
<name>A0A943HLG9_9FIRM</name>
<dbReference type="InterPro" id="IPR003358">
    <property type="entry name" value="tRNA_(Gua-N-7)_MeTrfase_Trmb"/>
</dbReference>
<evidence type="ECO:0000313" key="9">
    <source>
        <dbReference type="Proteomes" id="UP000759273"/>
    </source>
</evidence>
<dbReference type="NCBIfam" id="NF001080">
    <property type="entry name" value="PRK00121.2-2"/>
    <property type="match status" value="1"/>
</dbReference>
<comment type="function">
    <text evidence="2 7">Catalyzes the formation of N(7)-methylguanine at position 46 (m7G46) in tRNA.</text>
</comment>
<dbReference type="CDD" id="cd02440">
    <property type="entry name" value="AdoMet_MTases"/>
    <property type="match status" value="1"/>
</dbReference>
<proteinExistence type="inferred from homology"/>
<dbReference type="PANTHER" id="PTHR23417">
    <property type="entry name" value="3-DEOXY-D-MANNO-OCTULOSONIC-ACID TRANSFERASE/TRNA GUANINE-N 7 - -METHYLTRANSFERASE"/>
    <property type="match status" value="1"/>
</dbReference>